<feature type="compositionally biased region" description="Polar residues" evidence="1">
    <location>
        <begin position="1"/>
        <end position="11"/>
    </location>
</feature>
<keyword evidence="2" id="KW-1185">Reference proteome</keyword>
<accession>A0A9Y3R681</accession>
<feature type="region of interest" description="Disordered" evidence="1">
    <location>
        <begin position="1"/>
        <end position="93"/>
    </location>
</feature>
<sequence length="144" mass="13914">MTSGPASTSYAGASGEPAQLSPSAKGSEGPIQPPVVAGGSKGSVQPVAPLPAAPSSPASTPPPAVPFSSGPASEPSASPGPASEPSASTGPMYVQPLNIAGRLPGHWLGVVAIVGGLRTSSVVAAAFRYLSPLSVHPRVAVATM</sequence>
<evidence type="ECO:0000256" key="1">
    <source>
        <dbReference type="SAM" id="MobiDB-lite"/>
    </source>
</evidence>
<proteinExistence type="predicted"/>
<evidence type="ECO:0000313" key="2">
    <source>
        <dbReference type="Proteomes" id="UP000695023"/>
    </source>
</evidence>
<organism evidence="2 3">
    <name type="scientific">Pundamilia nyererei</name>
    <dbReference type="NCBI Taxonomy" id="303518"/>
    <lineage>
        <taxon>Eukaryota</taxon>
        <taxon>Metazoa</taxon>
        <taxon>Chordata</taxon>
        <taxon>Craniata</taxon>
        <taxon>Vertebrata</taxon>
        <taxon>Euteleostomi</taxon>
        <taxon>Actinopterygii</taxon>
        <taxon>Neopterygii</taxon>
        <taxon>Teleostei</taxon>
        <taxon>Neoteleostei</taxon>
        <taxon>Acanthomorphata</taxon>
        <taxon>Ovalentaria</taxon>
        <taxon>Cichlomorphae</taxon>
        <taxon>Cichliformes</taxon>
        <taxon>Cichlidae</taxon>
        <taxon>African cichlids</taxon>
        <taxon>Pseudocrenilabrinae</taxon>
        <taxon>Haplochromini</taxon>
        <taxon>Pundamilia</taxon>
    </lineage>
</organism>
<reference evidence="3" key="1">
    <citation type="submission" date="2025-08" db="UniProtKB">
        <authorList>
            <consortium name="RefSeq"/>
        </authorList>
    </citation>
    <scope>IDENTIFICATION</scope>
</reference>
<evidence type="ECO:0000313" key="3">
    <source>
        <dbReference type="RefSeq" id="XP_005731633.1"/>
    </source>
</evidence>
<dbReference type="RefSeq" id="XP_005731633.1">
    <property type="nucleotide sequence ID" value="XM_005731576.1"/>
</dbReference>
<dbReference type="Proteomes" id="UP000695023">
    <property type="component" value="Unplaced"/>
</dbReference>
<gene>
    <name evidence="3" type="primary">LOC102210125</name>
</gene>
<feature type="compositionally biased region" description="Low complexity" evidence="1">
    <location>
        <begin position="66"/>
        <end position="88"/>
    </location>
</feature>
<feature type="compositionally biased region" description="Pro residues" evidence="1">
    <location>
        <begin position="48"/>
        <end position="65"/>
    </location>
</feature>
<dbReference type="GeneID" id="102210125"/>
<protein>
    <submittedName>
        <fullName evidence="3">Translation initiation factor IF-2-like</fullName>
    </submittedName>
</protein>
<dbReference type="AlphaFoldDB" id="A0A9Y3R681"/>
<name>A0A9Y3R681_9CICH</name>